<evidence type="ECO:0000313" key="2">
    <source>
        <dbReference type="EMBL" id="MFC6284395.1"/>
    </source>
</evidence>
<protein>
    <submittedName>
        <fullName evidence="2">Uncharacterized protein</fullName>
    </submittedName>
</protein>
<dbReference type="RefSeq" id="WP_371440058.1">
    <property type="nucleotide sequence ID" value="NZ_JBHSRS010000084.1"/>
</dbReference>
<gene>
    <name evidence="2" type="ORF">ACFQND_24495</name>
</gene>
<dbReference type="Proteomes" id="UP001596270">
    <property type="component" value="Unassembled WGS sequence"/>
</dbReference>
<feature type="chain" id="PRO_5045418067" evidence="1">
    <location>
        <begin position="23"/>
        <end position="105"/>
    </location>
</feature>
<keyword evidence="3" id="KW-1185">Reference proteome</keyword>
<dbReference type="EMBL" id="JBHSRS010000084">
    <property type="protein sequence ID" value="MFC6284395.1"/>
    <property type="molecule type" value="Genomic_DNA"/>
</dbReference>
<accession>A0ABW1U4A5</accession>
<keyword evidence="1" id="KW-0732">Signal</keyword>
<organism evidence="2 3">
    <name type="scientific">Polaromonas aquatica</name>
    <dbReference type="NCBI Taxonomy" id="332657"/>
    <lineage>
        <taxon>Bacteria</taxon>
        <taxon>Pseudomonadati</taxon>
        <taxon>Pseudomonadota</taxon>
        <taxon>Betaproteobacteria</taxon>
        <taxon>Burkholderiales</taxon>
        <taxon>Comamonadaceae</taxon>
        <taxon>Polaromonas</taxon>
    </lineage>
</organism>
<proteinExistence type="predicted"/>
<evidence type="ECO:0000256" key="1">
    <source>
        <dbReference type="SAM" id="SignalP"/>
    </source>
</evidence>
<evidence type="ECO:0000313" key="3">
    <source>
        <dbReference type="Proteomes" id="UP001596270"/>
    </source>
</evidence>
<sequence length="105" mass="11231">MNKLFATLLSTVVLCAATSVMAADDYNAPPAGDKQYAACITSSNKNYEGGNEKSPVKGQTKAQAFCTCLWNETPDDFKGSLAKFAETAKGKAINKTCEKHSDWGN</sequence>
<comment type="caution">
    <text evidence="2">The sequence shown here is derived from an EMBL/GenBank/DDBJ whole genome shotgun (WGS) entry which is preliminary data.</text>
</comment>
<reference evidence="3" key="1">
    <citation type="journal article" date="2019" name="Int. J. Syst. Evol. Microbiol.">
        <title>The Global Catalogue of Microorganisms (GCM) 10K type strain sequencing project: providing services to taxonomists for standard genome sequencing and annotation.</title>
        <authorList>
            <consortium name="The Broad Institute Genomics Platform"/>
            <consortium name="The Broad Institute Genome Sequencing Center for Infectious Disease"/>
            <person name="Wu L."/>
            <person name="Ma J."/>
        </authorList>
    </citation>
    <scope>NUCLEOTIDE SEQUENCE [LARGE SCALE GENOMIC DNA]</scope>
    <source>
        <strain evidence="3">CCUG 39402</strain>
    </source>
</reference>
<feature type="signal peptide" evidence="1">
    <location>
        <begin position="1"/>
        <end position="22"/>
    </location>
</feature>
<name>A0ABW1U4A5_9BURK</name>